<dbReference type="SUPFAM" id="SSF56219">
    <property type="entry name" value="DNase I-like"/>
    <property type="match status" value="1"/>
</dbReference>
<keyword evidence="1" id="KW-1133">Transmembrane helix</keyword>
<evidence type="ECO:0000313" key="3">
    <source>
        <dbReference type="EMBL" id="GJT64093.1"/>
    </source>
</evidence>
<proteinExistence type="predicted"/>
<keyword evidence="1" id="KW-0472">Membrane</keyword>
<evidence type="ECO:0000313" key="4">
    <source>
        <dbReference type="Proteomes" id="UP001151760"/>
    </source>
</evidence>
<gene>
    <name evidence="3" type="ORF">Tco_1015573</name>
</gene>
<accession>A0ABQ5FL69</accession>
<evidence type="ECO:0000259" key="2">
    <source>
        <dbReference type="Pfam" id="PF00078"/>
    </source>
</evidence>
<dbReference type="PANTHER" id="PTHR33116:SF78">
    <property type="entry name" value="OS12G0587133 PROTEIN"/>
    <property type="match status" value="1"/>
</dbReference>
<feature type="transmembrane region" description="Helical" evidence="1">
    <location>
        <begin position="348"/>
        <end position="368"/>
    </location>
</feature>
<reference evidence="3" key="1">
    <citation type="journal article" date="2022" name="Int. J. Mol. Sci.">
        <title>Draft Genome of Tanacetum Coccineum: Genomic Comparison of Closely Related Tanacetum-Family Plants.</title>
        <authorList>
            <person name="Yamashiro T."/>
            <person name="Shiraishi A."/>
            <person name="Nakayama K."/>
            <person name="Satake H."/>
        </authorList>
    </citation>
    <scope>NUCLEOTIDE SEQUENCE</scope>
</reference>
<sequence length="603" mass="68987">MEKGQYAVLGDVGHDVLGLSWRSVGTDTPYLLDGYGVLRDKPWVLLGDFNAALNLEDHSYGGYEPSIAMREFKECVHNMQVMDVNYTGLHFTWTQKPKGSNGVLKKIDRIMGNLQFQDDFLRSFAIFQSYRISDHSHCVLRIPTVSKPKPKPFKFSNFLVYKEGFREVVESGWNLNEDRCAMYRELDEIQKAIDKEPNNSDLREDHAHYLLAFKEASLDEERFLRQKSKIEWLNACDSNTTYFYKIVKSKCARNRIEMVRDSSNTLHEGNEVAGAFVNHYANFLGIEGSTTPILDQGLFSHVLDSHKAEFMVRDVTDIEIKDAIFSIGDEKTPVVQMDLLLLSLRRHVILLGLMLLVIYVIFLLMIIANRIKGNLDDLVSINQSAFIPGRRISDNILLTQELMRNYLRKRGPPRCAFKVDIQKAYDTIGWAFLKSILIGFGFHHKMVEWIMTCVFTTSYSVCVNGDLHGWFQGKRGLRQGDPLSPYLFTLVMEILTLILQRKVYGYVVFQYHHLCEKQKNINLCFADDLFLFARGHPSPVDVITHGLEDFKNISGLVPSIPNSTAFFCNVPNALKASILNFMPFSEGNLPVGYLGVPFISFFR</sequence>
<organism evidence="3 4">
    <name type="scientific">Tanacetum coccineum</name>
    <dbReference type="NCBI Taxonomy" id="301880"/>
    <lineage>
        <taxon>Eukaryota</taxon>
        <taxon>Viridiplantae</taxon>
        <taxon>Streptophyta</taxon>
        <taxon>Embryophyta</taxon>
        <taxon>Tracheophyta</taxon>
        <taxon>Spermatophyta</taxon>
        <taxon>Magnoliopsida</taxon>
        <taxon>eudicotyledons</taxon>
        <taxon>Gunneridae</taxon>
        <taxon>Pentapetalae</taxon>
        <taxon>asterids</taxon>
        <taxon>campanulids</taxon>
        <taxon>Asterales</taxon>
        <taxon>Asteraceae</taxon>
        <taxon>Asteroideae</taxon>
        <taxon>Anthemideae</taxon>
        <taxon>Anthemidinae</taxon>
        <taxon>Tanacetum</taxon>
    </lineage>
</organism>
<dbReference type="Proteomes" id="UP001151760">
    <property type="component" value="Unassembled WGS sequence"/>
</dbReference>
<reference evidence="3" key="2">
    <citation type="submission" date="2022-01" db="EMBL/GenBank/DDBJ databases">
        <authorList>
            <person name="Yamashiro T."/>
            <person name="Shiraishi A."/>
            <person name="Satake H."/>
            <person name="Nakayama K."/>
        </authorList>
    </citation>
    <scope>NUCLEOTIDE SEQUENCE</scope>
</reference>
<dbReference type="InterPro" id="IPR043502">
    <property type="entry name" value="DNA/RNA_pol_sf"/>
</dbReference>
<keyword evidence="4" id="KW-1185">Reference proteome</keyword>
<dbReference type="Gene3D" id="3.60.10.10">
    <property type="entry name" value="Endonuclease/exonuclease/phosphatase"/>
    <property type="match status" value="1"/>
</dbReference>
<dbReference type="CDD" id="cd01650">
    <property type="entry name" value="RT_nLTR_like"/>
    <property type="match status" value="1"/>
</dbReference>
<dbReference type="EMBL" id="BQNB010017513">
    <property type="protein sequence ID" value="GJT64093.1"/>
    <property type="molecule type" value="Genomic_DNA"/>
</dbReference>
<dbReference type="InterPro" id="IPR000477">
    <property type="entry name" value="RT_dom"/>
</dbReference>
<dbReference type="Pfam" id="PF00078">
    <property type="entry name" value="RVT_1"/>
    <property type="match status" value="1"/>
</dbReference>
<comment type="caution">
    <text evidence="3">The sequence shown here is derived from an EMBL/GenBank/DDBJ whole genome shotgun (WGS) entry which is preliminary data.</text>
</comment>
<feature type="domain" description="Reverse transcriptase" evidence="2">
    <location>
        <begin position="366"/>
        <end position="550"/>
    </location>
</feature>
<name>A0ABQ5FL69_9ASTR</name>
<dbReference type="InterPro" id="IPR036691">
    <property type="entry name" value="Endo/exonu/phosph_ase_sf"/>
</dbReference>
<dbReference type="PANTHER" id="PTHR33116">
    <property type="entry name" value="REVERSE TRANSCRIPTASE ZINC-BINDING DOMAIN-CONTAINING PROTEIN-RELATED-RELATED"/>
    <property type="match status" value="1"/>
</dbReference>
<keyword evidence="1" id="KW-0812">Transmembrane</keyword>
<evidence type="ECO:0000256" key="1">
    <source>
        <dbReference type="SAM" id="Phobius"/>
    </source>
</evidence>
<protein>
    <recommendedName>
        <fullName evidence="2">Reverse transcriptase domain-containing protein</fullName>
    </recommendedName>
</protein>
<dbReference type="SUPFAM" id="SSF56672">
    <property type="entry name" value="DNA/RNA polymerases"/>
    <property type="match status" value="1"/>
</dbReference>